<reference evidence="2" key="1">
    <citation type="journal article" date="2021" name="Proc. Natl. Acad. Sci. U.S.A.">
        <title>A Catalog of Tens of Thousands of Viruses from Human Metagenomes Reveals Hidden Associations with Chronic Diseases.</title>
        <authorList>
            <person name="Tisza M.J."/>
            <person name="Buck C.B."/>
        </authorList>
    </citation>
    <scope>NUCLEOTIDE SEQUENCE</scope>
    <source>
        <strain evidence="2">Cto3L1</strain>
    </source>
</reference>
<evidence type="ECO:0000259" key="1">
    <source>
        <dbReference type="PROSITE" id="PS50879"/>
    </source>
</evidence>
<dbReference type="Pfam" id="PF00075">
    <property type="entry name" value="RNase_H"/>
    <property type="match status" value="1"/>
</dbReference>
<dbReference type="GO" id="GO:0004523">
    <property type="term" value="F:RNA-DNA hybrid ribonuclease activity"/>
    <property type="evidence" value="ECO:0007669"/>
    <property type="project" value="InterPro"/>
</dbReference>
<feature type="domain" description="RNase H type-1" evidence="1">
    <location>
        <begin position="1"/>
        <end position="147"/>
    </location>
</feature>
<dbReference type="InterPro" id="IPR036397">
    <property type="entry name" value="RNaseH_sf"/>
</dbReference>
<protein>
    <submittedName>
        <fullName evidence="2">Ribonuclease HI</fullName>
    </submittedName>
</protein>
<dbReference type="InterPro" id="IPR012337">
    <property type="entry name" value="RNaseH-like_sf"/>
</dbReference>
<dbReference type="InterPro" id="IPR002156">
    <property type="entry name" value="RNaseH_domain"/>
</dbReference>
<proteinExistence type="predicted"/>
<sequence length="147" mass="17793">MKEVSIYIVTGIRGRWQQDGHIGYALEYYKENSKYPAVIKEVVPVQQQNENRSTLEALIMALHRMREKCILTVYTESKYLYNGYEDAEYVKRWKQNDWTRSDGHEIKNRDKWQELDRLMQGNLVRILLNQRNAYTESLWQEIKMKER</sequence>
<dbReference type="SUPFAM" id="SSF53098">
    <property type="entry name" value="Ribonuclease H-like"/>
    <property type="match status" value="1"/>
</dbReference>
<accession>A0A8S5SRC0</accession>
<evidence type="ECO:0000313" key="2">
    <source>
        <dbReference type="EMBL" id="DAF53239.1"/>
    </source>
</evidence>
<dbReference type="PROSITE" id="PS50879">
    <property type="entry name" value="RNASE_H_1"/>
    <property type="match status" value="1"/>
</dbReference>
<name>A0A8S5SRC0_9CAUD</name>
<dbReference type="Gene3D" id="3.30.420.10">
    <property type="entry name" value="Ribonuclease H-like superfamily/Ribonuclease H"/>
    <property type="match status" value="1"/>
</dbReference>
<organism evidence="2">
    <name type="scientific">Siphoviridae sp. cto3L1</name>
    <dbReference type="NCBI Taxonomy" id="2827942"/>
    <lineage>
        <taxon>Viruses</taxon>
        <taxon>Duplodnaviria</taxon>
        <taxon>Heunggongvirae</taxon>
        <taxon>Uroviricota</taxon>
        <taxon>Caudoviricetes</taxon>
    </lineage>
</organism>
<dbReference type="EMBL" id="BK032650">
    <property type="protein sequence ID" value="DAF53239.1"/>
    <property type="molecule type" value="Genomic_DNA"/>
</dbReference>
<dbReference type="GO" id="GO:0003676">
    <property type="term" value="F:nucleic acid binding"/>
    <property type="evidence" value="ECO:0007669"/>
    <property type="project" value="InterPro"/>
</dbReference>